<dbReference type="EMBL" id="JBJVNE010000001">
    <property type="protein sequence ID" value="MFM9644686.1"/>
    <property type="molecule type" value="Genomic_DNA"/>
</dbReference>
<dbReference type="RefSeq" id="WP_369279032.1">
    <property type="nucleotide sequence ID" value="NZ_JBJVMW010000020.1"/>
</dbReference>
<evidence type="ECO:0000313" key="4">
    <source>
        <dbReference type="Proteomes" id="UP001631993"/>
    </source>
</evidence>
<dbReference type="Proteomes" id="UP001631993">
    <property type="component" value="Unassembled WGS sequence"/>
</dbReference>
<accession>A0ABW9I845</accession>
<gene>
    <name evidence="3" type="ORF">ACKI1S_00855</name>
</gene>
<reference evidence="3 4" key="1">
    <citation type="submission" date="2024-12" db="EMBL/GenBank/DDBJ databases">
        <title>Forecasting of Potato common scab and diversities of Pathogenic streptomyces spp. in china.</title>
        <authorList>
            <person name="Handique U."/>
            <person name="Wu J."/>
        </authorList>
    </citation>
    <scope>NUCLEOTIDE SEQUENCE [LARGE SCALE GENOMIC DNA]</scope>
    <source>
        <strain evidence="3 4">ZRIMU1585</strain>
    </source>
</reference>
<organism evidence="3 4">
    <name type="scientific">Streptomyces galilaeus</name>
    <dbReference type="NCBI Taxonomy" id="33899"/>
    <lineage>
        <taxon>Bacteria</taxon>
        <taxon>Bacillati</taxon>
        <taxon>Actinomycetota</taxon>
        <taxon>Actinomycetes</taxon>
        <taxon>Kitasatosporales</taxon>
        <taxon>Streptomycetaceae</taxon>
        <taxon>Streptomyces</taxon>
    </lineage>
</organism>
<protein>
    <submittedName>
        <fullName evidence="3">CHAT domain-containing protein</fullName>
    </submittedName>
</protein>
<evidence type="ECO:0000313" key="3">
    <source>
        <dbReference type="EMBL" id="MFM9644686.1"/>
    </source>
</evidence>
<feature type="region of interest" description="Disordered" evidence="1">
    <location>
        <begin position="27"/>
        <end position="47"/>
    </location>
</feature>
<proteinExistence type="predicted"/>
<evidence type="ECO:0000256" key="1">
    <source>
        <dbReference type="SAM" id="MobiDB-lite"/>
    </source>
</evidence>
<dbReference type="Pfam" id="PF12770">
    <property type="entry name" value="CHAT"/>
    <property type="match status" value="1"/>
</dbReference>
<dbReference type="InterPro" id="IPR024983">
    <property type="entry name" value="CHAT_dom"/>
</dbReference>
<feature type="domain" description="CHAT" evidence="2">
    <location>
        <begin position="838"/>
        <end position="1149"/>
    </location>
</feature>
<evidence type="ECO:0000259" key="2">
    <source>
        <dbReference type="Pfam" id="PF12770"/>
    </source>
</evidence>
<comment type="caution">
    <text evidence="3">The sequence shown here is derived from an EMBL/GenBank/DDBJ whole genome shotgun (WGS) entry which is preliminary data.</text>
</comment>
<name>A0ABW9I845_STRGJ</name>
<keyword evidence="4" id="KW-1185">Reference proteome</keyword>
<sequence>MSGTQGTAAEDDGEARTRELFRRATAVSQEWADAREGGEAPDPAATERMLRELADAERETEGAGRRALRMARGSLLAVRHLSGAAHGGSADPAADRAEAILLLREAREQEPVTERETRSRTAVTKLLIRLLVPQLPDLAFQGRRDMIDVLTVGATFMAPDSSVLRDDLAEVGALLTELAETADPADQPDLERWTTLLRMMQTARDRDSLLELGNFATATGAMPPQLQMFMGAAMELLKGLPDATPVEMGGPQEEIREQVELAANDMLPLMELFAPGILRPEELESAVEGLPRGSWQEQTTAGLARFGMAMRTGNPEDLVQAAEPLLQAGQDQDVPPGVAAILQAALLSGASLNGGNIEDAKAAQRLLTEDIDLAALADGMASGTAGREFMETGRALLEYQRVCEAPEDDLDAFDDIGERLLAMRQELSDDSGSASIVLFVLGFLQLRRTMAIGRAGGTVAPPLRRALMYLRESKEHPGMPLALRGIVAPVGAMCKALEQYIDPSAGSLLDDVEELRAALGGPRVAADQDIRSRLGMALVLDIEYDRRGDPAVLAAVLAELEAARAEIGDLTGCGTAQDVYRKLADQYRRRGGPGDTERALEATERLLEKVAEDVLLQIGAEHGLEAARAAADRGVTAAVWAAESGDAATALRVLEAGRALVLRAVAASASVPEQLEACGETDLAARWREAARAGADAGTAAASKDGKDADTLIPSTLRRRALGALRTAGISAGPGWQEVSDAAEAAGVDAVVHLLVGQGEGPGRALVVRPGLAPLSLELTGLAAADRAPLERYVDAARARSAVTAPGVPRSAPGRAEAVAAWEAALEELCDWAGPAVMGPVLDVVRPGRPARPDDPVRLVLLPAGNLGIVPWHAARLGAGAGADAAARPVYAVDHAVLSYAASGAEFVRSAARTRLPLAEAPVLVADPRATLAYAEHEVEALRAVFYQEARCFGFLSRNVFHVDGTPDELLPLLPGGTGERAATLVEFSVHGIAGDLPTVSRLLLHRPRGADDDAGLLTVRRLLGAPAVDGGGGAGPLVVLSACETDLSTRDHDETLTLTTAFVARGAADVIGSKWSVADASSAVLMYALHHFLAQGADPAQALRRTQLWALDAGRPALPGLPRPLAVRIEGKPALSADAWAPFIHQGNPAPVRPEGNTVGHA</sequence>